<dbReference type="EMBL" id="BAAAPO010000026">
    <property type="protein sequence ID" value="GAA1793693.1"/>
    <property type="molecule type" value="Genomic_DNA"/>
</dbReference>
<keyword evidence="2 6" id="KW-0067">ATP-binding</keyword>
<feature type="binding site" evidence="6">
    <location>
        <position position="247"/>
    </location>
    <ligand>
        <name>AMP</name>
        <dbReference type="ChEBI" id="CHEBI:456215"/>
    </ligand>
</feature>
<gene>
    <name evidence="6" type="primary">nnrD</name>
    <name evidence="9" type="ORF">GCM10009811_18070</name>
</gene>
<dbReference type="InterPro" id="IPR000631">
    <property type="entry name" value="CARKD"/>
</dbReference>
<dbReference type="Gene3D" id="3.40.1190.20">
    <property type="match status" value="1"/>
</dbReference>
<evidence type="ECO:0000256" key="1">
    <source>
        <dbReference type="ARBA" id="ARBA00022741"/>
    </source>
</evidence>
<comment type="subunit">
    <text evidence="6">Homotetramer.</text>
</comment>
<evidence type="ECO:0000256" key="6">
    <source>
        <dbReference type="HAMAP-Rule" id="MF_01965"/>
    </source>
</evidence>
<keyword evidence="10" id="KW-1185">Reference proteome</keyword>
<reference evidence="10" key="1">
    <citation type="journal article" date="2019" name="Int. J. Syst. Evol. Microbiol.">
        <title>The Global Catalogue of Microorganisms (GCM) 10K type strain sequencing project: providing services to taxonomists for standard genome sequencing and annotation.</title>
        <authorList>
            <consortium name="The Broad Institute Genomics Platform"/>
            <consortium name="The Broad Institute Genome Sequencing Center for Infectious Disease"/>
            <person name="Wu L."/>
            <person name="Ma J."/>
        </authorList>
    </citation>
    <scope>NUCLEOTIDE SEQUENCE [LARGE SCALE GENOMIC DNA]</scope>
    <source>
        <strain evidence="10">JCM 15592</strain>
    </source>
</reference>
<dbReference type="HAMAP" id="MF_01965">
    <property type="entry name" value="NADHX_dehydratase"/>
    <property type="match status" value="1"/>
</dbReference>
<dbReference type="RefSeq" id="WP_344083839.1">
    <property type="nucleotide sequence ID" value="NZ_BAAAPO010000026.1"/>
</dbReference>
<protein>
    <recommendedName>
        <fullName evidence="6">ADP-dependent (S)-NAD(P)H-hydrate dehydratase</fullName>
        <ecNumber evidence="6">4.2.1.136</ecNumber>
    </recommendedName>
    <alternativeName>
        <fullName evidence="6">ADP-dependent NAD(P)HX dehydratase</fullName>
    </alternativeName>
</protein>
<comment type="caution">
    <text evidence="9">The sequence shown here is derived from an EMBL/GenBank/DDBJ whole genome shotgun (WGS) entry which is preliminary data.</text>
</comment>
<evidence type="ECO:0000256" key="2">
    <source>
        <dbReference type="ARBA" id="ARBA00022840"/>
    </source>
</evidence>
<proteinExistence type="inferred from homology"/>
<comment type="caution">
    <text evidence="6">Lacks conserved residue(s) required for the propagation of feature annotation.</text>
</comment>
<comment type="similarity">
    <text evidence="6">Belongs to the NnrD/CARKD family.</text>
</comment>
<comment type="catalytic activity">
    <reaction evidence="6">
        <text>(6S)-NADHX + ADP = AMP + phosphate + NADH + H(+)</text>
        <dbReference type="Rhea" id="RHEA:32223"/>
        <dbReference type="ChEBI" id="CHEBI:15378"/>
        <dbReference type="ChEBI" id="CHEBI:43474"/>
        <dbReference type="ChEBI" id="CHEBI:57945"/>
        <dbReference type="ChEBI" id="CHEBI:64074"/>
        <dbReference type="ChEBI" id="CHEBI:456215"/>
        <dbReference type="ChEBI" id="CHEBI:456216"/>
        <dbReference type="EC" id="4.2.1.136"/>
    </reaction>
</comment>
<dbReference type="SUPFAM" id="SSF53613">
    <property type="entry name" value="Ribokinase-like"/>
    <property type="match status" value="1"/>
</dbReference>
<dbReference type="CDD" id="cd01171">
    <property type="entry name" value="YXKO-related"/>
    <property type="match status" value="1"/>
</dbReference>
<feature type="binding site" evidence="6">
    <location>
        <position position="59"/>
    </location>
    <ligand>
        <name>(6S)-NADPHX</name>
        <dbReference type="ChEBI" id="CHEBI:64076"/>
    </ligand>
</feature>
<dbReference type="Pfam" id="PF01256">
    <property type="entry name" value="Carb_kinase"/>
    <property type="match status" value="1"/>
</dbReference>
<evidence type="ECO:0000259" key="8">
    <source>
        <dbReference type="PROSITE" id="PS51383"/>
    </source>
</evidence>
<dbReference type="PROSITE" id="PS51383">
    <property type="entry name" value="YJEF_C_3"/>
    <property type="match status" value="1"/>
</dbReference>
<keyword evidence="3 6" id="KW-0521">NADP</keyword>
<evidence type="ECO:0000256" key="4">
    <source>
        <dbReference type="ARBA" id="ARBA00023027"/>
    </source>
</evidence>
<feature type="region of interest" description="Disordered" evidence="7">
    <location>
        <begin position="1"/>
        <end position="24"/>
    </location>
</feature>
<dbReference type="InterPro" id="IPR029056">
    <property type="entry name" value="Ribokinase-like"/>
</dbReference>
<feature type="binding site" evidence="6">
    <location>
        <position position="248"/>
    </location>
    <ligand>
        <name>(6S)-NADPHX</name>
        <dbReference type="ChEBI" id="CHEBI:64076"/>
    </ligand>
</feature>
<dbReference type="EC" id="4.2.1.136" evidence="6"/>
<accession>A0ABP4XSU1</accession>
<dbReference type="PANTHER" id="PTHR12592">
    <property type="entry name" value="ATP-DEPENDENT (S)-NAD(P)H-HYDRATE DEHYDRATASE FAMILY MEMBER"/>
    <property type="match status" value="1"/>
</dbReference>
<evidence type="ECO:0000256" key="3">
    <source>
        <dbReference type="ARBA" id="ARBA00022857"/>
    </source>
</evidence>
<comment type="cofactor">
    <cofactor evidence="6">
        <name>Mg(2+)</name>
        <dbReference type="ChEBI" id="CHEBI:18420"/>
    </cofactor>
</comment>
<name>A0ABP4XSU1_9MICO</name>
<dbReference type="PANTHER" id="PTHR12592:SF0">
    <property type="entry name" value="ATP-DEPENDENT (S)-NAD(P)H-HYDRATE DEHYDRATASE"/>
    <property type="match status" value="1"/>
</dbReference>
<feature type="domain" description="YjeF C-terminal" evidence="8">
    <location>
        <begin position="24"/>
        <end position="307"/>
    </location>
</feature>
<comment type="catalytic activity">
    <reaction evidence="6">
        <text>(6S)-NADPHX + ADP = AMP + phosphate + NADPH + H(+)</text>
        <dbReference type="Rhea" id="RHEA:32235"/>
        <dbReference type="ChEBI" id="CHEBI:15378"/>
        <dbReference type="ChEBI" id="CHEBI:43474"/>
        <dbReference type="ChEBI" id="CHEBI:57783"/>
        <dbReference type="ChEBI" id="CHEBI:64076"/>
        <dbReference type="ChEBI" id="CHEBI:456215"/>
        <dbReference type="ChEBI" id="CHEBI:456216"/>
        <dbReference type="EC" id="4.2.1.136"/>
    </reaction>
</comment>
<dbReference type="Proteomes" id="UP001499938">
    <property type="component" value="Unassembled WGS sequence"/>
</dbReference>
<comment type="function">
    <text evidence="6">Catalyzes the dehydration of the S-form of NAD(P)HX at the expense of ADP, which is converted to AMP. Together with NAD(P)HX epimerase, which catalyzes the epimerization of the S- and R-forms, the enzyme allows the repair of both epimers of NAD(P)HX, a damaged form of NAD(P)H that is a result of enzymatic or heat-dependent hydration.</text>
</comment>
<feature type="binding site" evidence="6">
    <location>
        <position position="131"/>
    </location>
    <ligand>
        <name>(6S)-NADPHX</name>
        <dbReference type="ChEBI" id="CHEBI:64076"/>
    </ligand>
</feature>
<evidence type="ECO:0000256" key="5">
    <source>
        <dbReference type="ARBA" id="ARBA00023239"/>
    </source>
</evidence>
<evidence type="ECO:0000256" key="7">
    <source>
        <dbReference type="SAM" id="MobiDB-lite"/>
    </source>
</evidence>
<keyword evidence="1 6" id="KW-0547">Nucleotide-binding</keyword>
<keyword evidence="5 6" id="KW-0456">Lyase</keyword>
<organism evidence="9 10">
    <name type="scientific">Nostocoides veronense</name>
    <dbReference type="NCBI Taxonomy" id="330836"/>
    <lineage>
        <taxon>Bacteria</taxon>
        <taxon>Bacillati</taxon>
        <taxon>Actinomycetota</taxon>
        <taxon>Actinomycetes</taxon>
        <taxon>Micrococcales</taxon>
        <taxon>Intrasporangiaceae</taxon>
        <taxon>Nostocoides</taxon>
    </lineage>
</organism>
<sequence>MSGRADGLAHPETSGGTAANPRPITPALLRQWPLPTPTGSKTARGQVLVVGGARRTPGAPVLSGQAALRMGAGRLTLAVAESVATAVAVAVPESGVEALPESATGSITGVGAAGALRRELDRADAMLIGPGLDDAEGTVRLVEEVVPLLAGDARIVLDAYGFTVLPELAPEVRGSIAGRLVTNCNTAELARLTGTGEIGVEDVGAPAVELAARFGAVVSCHGWIATPAGEVWRGTTRDTGLGTSGSGDVLAGAIVGLVSRGAEPDRAAVWASHVHASAGDTLAARYGRIGYLARDLLPELPVVLSALRGD</sequence>
<evidence type="ECO:0000313" key="10">
    <source>
        <dbReference type="Proteomes" id="UP001499938"/>
    </source>
</evidence>
<keyword evidence="4 6" id="KW-0520">NAD</keyword>
<evidence type="ECO:0000313" key="9">
    <source>
        <dbReference type="EMBL" id="GAA1793693.1"/>
    </source>
</evidence>